<accession>A0A7X5UD48</accession>
<keyword evidence="2" id="KW-1003">Cell membrane</keyword>
<dbReference type="Pfam" id="PF00892">
    <property type="entry name" value="EamA"/>
    <property type="match status" value="2"/>
</dbReference>
<feature type="transmembrane region" description="Helical" evidence="6">
    <location>
        <begin position="126"/>
        <end position="146"/>
    </location>
</feature>
<dbReference type="SUPFAM" id="SSF103481">
    <property type="entry name" value="Multidrug resistance efflux transporter EmrE"/>
    <property type="match status" value="2"/>
</dbReference>
<evidence type="ECO:0000259" key="7">
    <source>
        <dbReference type="Pfam" id="PF00892"/>
    </source>
</evidence>
<evidence type="ECO:0000256" key="4">
    <source>
        <dbReference type="ARBA" id="ARBA00022989"/>
    </source>
</evidence>
<feature type="transmembrane region" description="Helical" evidence="6">
    <location>
        <begin position="152"/>
        <end position="169"/>
    </location>
</feature>
<dbReference type="InterPro" id="IPR000620">
    <property type="entry name" value="EamA_dom"/>
</dbReference>
<keyword evidence="4 6" id="KW-1133">Transmembrane helix</keyword>
<dbReference type="Proteomes" id="UP000490980">
    <property type="component" value="Unassembled WGS sequence"/>
</dbReference>
<feature type="domain" description="EamA" evidence="7">
    <location>
        <begin position="154"/>
        <end position="286"/>
    </location>
</feature>
<feature type="transmembrane region" description="Helical" evidence="6">
    <location>
        <begin position="181"/>
        <end position="200"/>
    </location>
</feature>
<feature type="domain" description="EamA" evidence="7">
    <location>
        <begin position="15"/>
        <end position="140"/>
    </location>
</feature>
<dbReference type="AlphaFoldDB" id="A0A7X5UD48"/>
<reference evidence="8 9" key="1">
    <citation type="submission" date="2020-03" db="EMBL/GenBank/DDBJ databases">
        <authorList>
            <person name="Lai Q."/>
        </authorList>
    </citation>
    <scope>NUCLEOTIDE SEQUENCE [LARGE SCALE GENOMIC DNA]</scope>
    <source>
        <strain evidence="8 9">CCUG 25036</strain>
    </source>
</reference>
<protein>
    <submittedName>
        <fullName evidence="8">EamA family transporter</fullName>
    </submittedName>
</protein>
<evidence type="ECO:0000256" key="3">
    <source>
        <dbReference type="ARBA" id="ARBA00022692"/>
    </source>
</evidence>
<evidence type="ECO:0000313" key="9">
    <source>
        <dbReference type="Proteomes" id="UP000490980"/>
    </source>
</evidence>
<sequence>MNESKASQGAVVALGATVIIWASSWIVMKQVLAYAGPFDFSALRYSLGCALLFIVLMALRRPLAPPPLLTTALVGVSQTAAFQGLAQFALTSGGTGHVVLLAYAMPFWAVLLAWGLLHERPSRRHWLGIAIAAVGLMFVIAPWQGLGSMASSGYALLGGMFWALGTVLSKRMFQRHHPDPLTFTAWQMLFGALALIVAALCIPQRAIAWTPVFIGGLAYSVLLATCLAWTLWLLVVRRLPTAVAALSSLAVPVISLLMAWIFLGERPLPNEWLGAAFIVTGLIAVSGVGGARQPRAA</sequence>
<organism evidence="8 9">
    <name type="scientific">Luteibacter anthropi</name>
    <dbReference type="NCBI Taxonomy" id="564369"/>
    <lineage>
        <taxon>Bacteria</taxon>
        <taxon>Pseudomonadati</taxon>
        <taxon>Pseudomonadota</taxon>
        <taxon>Gammaproteobacteria</taxon>
        <taxon>Lysobacterales</taxon>
        <taxon>Rhodanobacteraceae</taxon>
        <taxon>Luteibacter</taxon>
    </lineage>
</organism>
<feature type="transmembrane region" description="Helical" evidence="6">
    <location>
        <begin position="242"/>
        <end position="261"/>
    </location>
</feature>
<dbReference type="EMBL" id="JAARLZ010000009">
    <property type="protein sequence ID" value="NII08018.1"/>
    <property type="molecule type" value="Genomic_DNA"/>
</dbReference>
<dbReference type="PANTHER" id="PTHR32322:SF18">
    <property type="entry name" value="S-ADENOSYLMETHIONINE_S-ADENOSYLHOMOCYSTEINE TRANSPORTER"/>
    <property type="match status" value="1"/>
</dbReference>
<feature type="transmembrane region" description="Helical" evidence="6">
    <location>
        <begin position="212"/>
        <end position="235"/>
    </location>
</feature>
<name>A0A7X5UD48_9GAMM</name>
<evidence type="ECO:0000313" key="8">
    <source>
        <dbReference type="EMBL" id="NII08018.1"/>
    </source>
</evidence>
<dbReference type="InterPro" id="IPR050638">
    <property type="entry name" value="AA-Vitamin_Transporters"/>
</dbReference>
<comment type="subcellular location">
    <subcellularLocation>
        <location evidence="1">Cell membrane</location>
        <topology evidence="1">Multi-pass membrane protein</topology>
    </subcellularLocation>
</comment>
<feature type="transmembrane region" description="Helical" evidence="6">
    <location>
        <begin position="9"/>
        <end position="28"/>
    </location>
</feature>
<evidence type="ECO:0000256" key="6">
    <source>
        <dbReference type="SAM" id="Phobius"/>
    </source>
</evidence>
<feature type="transmembrane region" description="Helical" evidence="6">
    <location>
        <begin position="96"/>
        <end position="117"/>
    </location>
</feature>
<dbReference type="InterPro" id="IPR037185">
    <property type="entry name" value="EmrE-like"/>
</dbReference>
<proteinExistence type="predicted"/>
<comment type="caution">
    <text evidence="8">The sequence shown here is derived from an EMBL/GenBank/DDBJ whole genome shotgun (WGS) entry which is preliminary data.</text>
</comment>
<feature type="transmembrane region" description="Helical" evidence="6">
    <location>
        <begin position="40"/>
        <end position="59"/>
    </location>
</feature>
<gene>
    <name evidence="8" type="ORF">HBF25_16665</name>
</gene>
<keyword evidence="3 6" id="KW-0812">Transmembrane</keyword>
<dbReference type="Gene3D" id="1.10.3730.20">
    <property type="match status" value="1"/>
</dbReference>
<dbReference type="PANTHER" id="PTHR32322">
    <property type="entry name" value="INNER MEMBRANE TRANSPORTER"/>
    <property type="match status" value="1"/>
</dbReference>
<evidence type="ECO:0000256" key="1">
    <source>
        <dbReference type="ARBA" id="ARBA00004651"/>
    </source>
</evidence>
<keyword evidence="5 6" id="KW-0472">Membrane</keyword>
<evidence type="ECO:0000256" key="5">
    <source>
        <dbReference type="ARBA" id="ARBA00023136"/>
    </source>
</evidence>
<keyword evidence="9" id="KW-1185">Reference proteome</keyword>
<dbReference type="GO" id="GO:0005886">
    <property type="term" value="C:plasma membrane"/>
    <property type="evidence" value="ECO:0007669"/>
    <property type="project" value="UniProtKB-SubCell"/>
</dbReference>
<evidence type="ECO:0000256" key="2">
    <source>
        <dbReference type="ARBA" id="ARBA00022475"/>
    </source>
</evidence>
<feature type="transmembrane region" description="Helical" evidence="6">
    <location>
        <begin position="273"/>
        <end position="291"/>
    </location>
</feature>